<proteinExistence type="predicted"/>
<dbReference type="SUPFAM" id="SSF160631">
    <property type="entry name" value="SMI1/KNR4-like"/>
    <property type="match status" value="1"/>
</dbReference>
<dbReference type="Gene3D" id="3.40.1580.10">
    <property type="entry name" value="SMI1/KNR4-like"/>
    <property type="match status" value="1"/>
</dbReference>
<gene>
    <name evidence="2" type="ORF">HUW51_16475</name>
</gene>
<dbReference type="AlphaFoldDB" id="A0A7G7GAQ4"/>
<dbReference type="KEGG" id="aswu:HUW51_16475"/>
<keyword evidence="3" id="KW-1185">Reference proteome</keyword>
<organism evidence="2 3">
    <name type="scientific">Adhaeribacter swui</name>
    <dbReference type="NCBI Taxonomy" id="2086471"/>
    <lineage>
        <taxon>Bacteria</taxon>
        <taxon>Pseudomonadati</taxon>
        <taxon>Bacteroidota</taxon>
        <taxon>Cytophagia</taxon>
        <taxon>Cytophagales</taxon>
        <taxon>Hymenobacteraceae</taxon>
        <taxon>Adhaeribacter</taxon>
    </lineage>
</organism>
<accession>A0A7G7GAQ4</accession>
<name>A0A7G7GAQ4_9BACT</name>
<dbReference type="Pfam" id="PF09346">
    <property type="entry name" value="SMI1_KNR4"/>
    <property type="match status" value="1"/>
</dbReference>
<dbReference type="EMBL" id="CP055156">
    <property type="protein sequence ID" value="QNF34238.1"/>
    <property type="molecule type" value="Genomic_DNA"/>
</dbReference>
<dbReference type="Proteomes" id="UP000515237">
    <property type="component" value="Chromosome"/>
</dbReference>
<dbReference type="SMART" id="SM00860">
    <property type="entry name" value="SMI1_KNR4"/>
    <property type="match status" value="1"/>
</dbReference>
<evidence type="ECO:0000259" key="1">
    <source>
        <dbReference type="SMART" id="SM00860"/>
    </source>
</evidence>
<dbReference type="InterPro" id="IPR037883">
    <property type="entry name" value="Knr4/Smi1-like_sf"/>
</dbReference>
<evidence type="ECO:0000313" key="2">
    <source>
        <dbReference type="EMBL" id="QNF34238.1"/>
    </source>
</evidence>
<protein>
    <submittedName>
        <fullName evidence="2">SMI1/KNR4 family protein</fullName>
    </submittedName>
</protein>
<dbReference type="InterPro" id="IPR018958">
    <property type="entry name" value="Knr4/Smi1-like_dom"/>
</dbReference>
<reference evidence="2 3" key="1">
    <citation type="journal article" date="2018" name="Int. J. Syst. Evol. Microbiol.">
        <title>Adhaeribacter swui sp. nov., isolated from wet mud.</title>
        <authorList>
            <person name="Kim D.U."/>
            <person name="Kim K.W."/>
            <person name="Kang M.S."/>
            <person name="Kim J.Y."/>
            <person name="Jang J.H."/>
            <person name="Kim M.K."/>
        </authorList>
    </citation>
    <scope>NUCLEOTIDE SEQUENCE [LARGE SCALE GENOMIC DNA]</scope>
    <source>
        <strain evidence="2 3">KCTC 52873</strain>
    </source>
</reference>
<sequence>MKSVIDQFFKNQVGFTNEFYPPGNLSQVLQIEQELDLTLPEDYKAFIKVTNGFKGFVGENYCTFNKLEELVEITEGYCKEYFPWAVQIGSDGGGEMYVLGKRNKKLVYGILPAFSEEEDFIPLGTNFEEFIKRLYYNDYHSS</sequence>
<feature type="domain" description="Knr4/Smi1-like" evidence="1">
    <location>
        <begin position="22"/>
        <end position="133"/>
    </location>
</feature>
<evidence type="ECO:0000313" key="3">
    <source>
        <dbReference type="Proteomes" id="UP000515237"/>
    </source>
</evidence>
<dbReference type="RefSeq" id="WP_185270719.1">
    <property type="nucleotide sequence ID" value="NZ_CP055156.1"/>
</dbReference>